<dbReference type="Pfam" id="PF01386">
    <property type="entry name" value="Ribosomal_L25p"/>
    <property type="match status" value="1"/>
</dbReference>
<protein>
    <recommendedName>
        <fullName evidence="5">Large ribosomal subunit protein bL25</fullName>
    </recommendedName>
    <alternativeName>
        <fullName evidence="5">General stress protein CTC</fullName>
    </alternativeName>
</protein>
<dbReference type="Gene3D" id="2.40.240.10">
    <property type="entry name" value="Ribosomal Protein L25, Chain P"/>
    <property type="match status" value="1"/>
</dbReference>
<evidence type="ECO:0000259" key="7">
    <source>
        <dbReference type="Pfam" id="PF01386"/>
    </source>
</evidence>
<comment type="caution">
    <text evidence="9">The sequence shown here is derived from an EMBL/GenBank/DDBJ whole genome shotgun (WGS) entry which is preliminary data.</text>
</comment>
<feature type="domain" description="Large ribosomal subunit protein bL25 L25" evidence="7">
    <location>
        <begin position="5"/>
        <end position="91"/>
    </location>
</feature>
<evidence type="ECO:0000313" key="9">
    <source>
        <dbReference type="EMBL" id="OZT77331.1"/>
    </source>
</evidence>
<dbReference type="GO" id="GO:0022625">
    <property type="term" value="C:cytosolic large ribosomal subunit"/>
    <property type="evidence" value="ECO:0007669"/>
    <property type="project" value="TreeGrafter"/>
</dbReference>
<evidence type="ECO:0000256" key="2">
    <source>
        <dbReference type="ARBA" id="ARBA00022884"/>
    </source>
</evidence>
<feature type="domain" description="Large ribosomal subunit protein bL25 beta" evidence="8">
    <location>
        <begin position="99"/>
        <end position="182"/>
    </location>
</feature>
<dbReference type="InterPro" id="IPR020930">
    <property type="entry name" value="Ribosomal_uL5_bac-type"/>
</dbReference>
<dbReference type="NCBIfam" id="TIGR00731">
    <property type="entry name" value="bL25_bact_ctc"/>
    <property type="match status" value="1"/>
</dbReference>
<dbReference type="NCBIfam" id="NF004133">
    <property type="entry name" value="PRK05618.2-4"/>
    <property type="match status" value="1"/>
</dbReference>
<feature type="compositionally biased region" description="Acidic residues" evidence="6">
    <location>
        <begin position="184"/>
        <end position="219"/>
    </location>
</feature>
<organism evidence="9 10">
    <name type="scientific">Salinicoccus roseus</name>
    <dbReference type="NCBI Taxonomy" id="45670"/>
    <lineage>
        <taxon>Bacteria</taxon>
        <taxon>Bacillati</taxon>
        <taxon>Bacillota</taxon>
        <taxon>Bacilli</taxon>
        <taxon>Bacillales</taxon>
        <taxon>Staphylococcaceae</taxon>
        <taxon>Salinicoccus</taxon>
    </lineage>
</organism>
<evidence type="ECO:0000256" key="6">
    <source>
        <dbReference type="SAM" id="MobiDB-lite"/>
    </source>
</evidence>
<evidence type="ECO:0000256" key="5">
    <source>
        <dbReference type="HAMAP-Rule" id="MF_01334"/>
    </source>
</evidence>
<comment type="subunit">
    <text evidence="5">Part of the 50S ribosomal subunit; part of the 5S rRNA/L5/L18/L25 subcomplex. Contacts the 5S rRNA. Binds to the 5S rRNA independently of L5 and L18.</text>
</comment>
<dbReference type="PANTHER" id="PTHR33284">
    <property type="entry name" value="RIBOSOMAL PROTEIN L25/GLN-TRNA SYNTHETASE, ANTI-CODON-BINDING DOMAIN-CONTAINING PROTEIN"/>
    <property type="match status" value="1"/>
</dbReference>
<keyword evidence="4 5" id="KW-0687">Ribonucleoprotein</keyword>
<accession>A0A265E6V6</accession>
<dbReference type="Proteomes" id="UP000216682">
    <property type="component" value="Unassembled WGS sequence"/>
</dbReference>
<reference evidence="9 10" key="1">
    <citation type="submission" date="2017-07" db="EMBL/GenBank/DDBJ databases">
        <title>Shotgun whole genome sequences of three halophilic bacterial isolates.</title>
        <authorList>
            <person name="Pozzo T."/>
            <person name="Higdon S.M."/>
            <person name="Quillaguaman J."/>
        </authorList>
    </citation>
    <scope>NUCLEOTIDE SEQUENCE [LARGE SCALE GENOMIC DNA]</scope>
    <source>
        <strain evidence="9 10">BU-1</strain>
    </source>
</reference>
<dbReference type="GO" id="GO:0006412">
    <property type="term" value="P:translation"/>
    <property type="evidence" value="ECO:0007669"/>
    <property type="project" value="UniProtKB-UniRule"/>
</dbReference>
<dbReference type="InterPro" id="IPR037121">
    <property type="entry name" value="Ribosomal_bL25_C"/>
</dbReference>
<dbReference type="InterPro" id="IPR011035">
    <property type="entry name" value="Ribosomal_bL25/Gln-tRNA_synth"/>
</dbReference>
<keyword evidence="3 5" id="KW-0689">Ribosomal protein</keyword>
<feature type="region of interest" description="Disordered" evidence="6">
    <location>
        <begin position="170"/>
        <end position="219"/>
    </location>
</feature>
<dbReference type="GO" id="GO:0008097">
    <property type="term" value="F:5S rRNA binding"/>
    <property type="evidence" value="ECO:0007669"/>
    <property type="project" value="InterPro"/>
</dbReference>
<dbReference type="InterPro" id="IPR001021">
    <property type="entry name" value="Ribosomal_bL25_long"/>
</dbReference>
<name>A0A265E6V6_9STAP</name>
<dbReference type="InterPro" id="IPR029751">
    <property type="entry name" value="Ribosomal_L25_dom"/>
</dbReference>
<gene>
    <name evidence="5" type="primary">rplY</name>
    <name evidence="5" type="synonym">ctc</name>
    <name evidence="9" type="ORF">CFN03_05125</name>
</gene>
<dbReference type="InterPro" id="IPR020056">
    <property type="entry name" value="Rbsml_bL25/Gln-tRNA_synth_N"/>
</dbReference>
<keyword evidence="2 5" id="KW-0694">RNA-binding</keyword>
<evidence type="ECO:0000256" key="1">
    <source>
        <dbReference type="ARBA" id="ARBA00022730"/>
    </source>
</evidence>
<dbReference type="GO" id="GO:0003735">
    <property type="term" value="F:structural constituent of ribosome"/>
    <property type="evidence" value="ECO:0007669"/>
    <property type="project" value="InterPro"/>
</dbReference>
<dbReference type="Gene3D" id="2.170.120.20">
    <property type="entry name" value="Ribosomal protein L25, beta domain"/>
    <property type="match status" value="1"/>
</dbReference>
<dbReference type="PANTHER" id="PTHR33284:SF1">
    <property type="entry name" value="RIBOSOMAL PROTEIN L25_GLN-TRNA SYNTHETASE, ANTI-CODON-BINDING DOMAIN-CONTAINING PROTEIN"/>
    <property type="match status" value="1"/>
</dbReference>
<proteinExistence type="inferred from homology"/>
<sequence length="219" mass="24158">MANLATTNREGKAKRSEVTELRTTGKIPAILYGYQVENTPVAVDENEFIKVIREVGRNGVIDLDVNGKPVKVMVTEYQFDSIKNQITHIDFVAINMKSEVTVDVAIEVVGEAAGVKEGGVIEHPIFEVSVTATPDNIPESLEVNVEDMEIGDTLYVSDLRSKGNFTIENEDDEAVITVVPPQQEEPEEDEEGEEVEGEESEEAAEDAEESSEEENKDEE</sequence>
<evidence type="ECO:0000256" key="4">
    <source>
        <dbReference type="ARBA" id="ARBA00023274"/>
    </source>
</evidence>
<evidence type="ECO:0000313" key="10">
    <source>
        <dbReference type="Proteomes" id="UP000216682"/>
    </source>
</evidence>
<comment type="function">
    <text evidence="5">This is one of the proteins that binds to the 5S RNA in the ribosome where it forms part of the central protuberance.</text>
</comment>
<dbReference type="AlphaFoldDB" id="A0A265E6V6"/>
<dbReference type="RefSeq" id="WP_094906084.1">
    <property type="nucleotide sequence ID" value="NZ_NPEZ01000002.1"/>
</dbReference>
<dbReference type="SUPFAM" id="SSF50715">
    <property type="entry name" value="Ribosomal protein L25-like"/>
    <property type="match status" value="1"/>
</dbReference>
<dbReference type="HAMAP" id="MF_01334">
    <property type="entry name" value="Ribosomal_bL25_CTC"/>
    <property type="match status" value="1"/>
</dbReference>
<dbReference type="CDD" id="cd00495">
    <property type="entry name" value="Ribosomal_L25_TL5_CTC"/>
    <property type="match status" value="1"/>
</dbReference>
<evidence type="ECO:0000256" key="3">
    <source>
        <dbReference type="ARBA" id="ARBA00022980"/>
    </source>
</evidence>
<dbReference type="EMBL" id="NPEZ01000002">
    <property type="protein sequence ID" value="OZT77331.1"/>
    <property type="molecule type" value="Genomic_DNA"/>
</dbReference>
<dbReference type="InterPro" id="IPR020057">
    <property type="entry name" value="Ribosomal_bL25_b-dom"/>
</dbReference>
<dbReference type="Pfam" id="PF14693">
    <property type="entry name" value="Ribosomal_TL5_C"/>
    <property type="match status" value="1"/>
</dbReference>
<keyword evidence="1 5" id="KW-0699">rRNA-binding</keyword>
<comment type="similarity">
    <text evidence="5">Belongs to the bacterial ribosomal protein bL25 family. CTC subfamily.</text>
</comment>
<evidence type="ECO:0000259" key="8">
    <source>
        <dbReference type="Pfam" id="PF14693"/>
    </source>
</evidence>